<dbReference type="CTD" id="9952378"/>
<dbReference type="GeneID" id="9952378"/>
<reference evidence="1" key="1">
    <citation type="submission" date="2012-04" db="EMBL/GenBank/DDBJ databases">
        <title>The Genome Sequence of Loa loa.</title>
        <authorList>
            <consortium name="The Broad Institute Genome Sequencing Platform"/>
            <consortium name="Broad Institute Genome Sequencing Center for Infectious Disease"/>
            <person name="Nutman T.B."/>
            <person name="Fink D.L."/>
            <person name="Russ C."/>
            <person name="Young S."/>
            <person name="Zeng Q."/>
            <person name="Gargeya S."/>
            <person name="Alvarado L."/>
            <person name="Berlin A."/>
            <person name="Chapman S.B."/>
            <person name="Chen Z."/>
            <person name="Freedman E."/>
            <person name="Gellesch M."/>
            <person name="Goldberg J."/>
            <person name="Griggs A."/>
            <person name="Gujja S."/>
            <person name="Heilman E.R."/>
            <person name="Heiman D."/>
            <person name="Howarth C."/>
            <person name="Mehta T."/>
            <person name="Neiman D."/>
            <person name="Pearson M."/>
            <person name="Roberts A."/>
            <person name="Saif S."/>
            <person name="Shea T."/>
            <person name="Shenoy N."/>
            <person name="Sisk P."/>
            <person name="Stolte C."/>
            <person name="Sykes S."/>
            <person name="White J."/>
            <person name="Yandava C."/>
            <person name="Haas B."/>
            <person name="Henn M.R."/>
            <person name="Nusbaum C."/>
            <person name="Birren B."/>
        </authorList>
    </citation>
    <scope>NUCLEOTIDE SEQUENCE [LARGE SCALE GENOMIC DNA]</scope>
</reference>
<name>A0A1S0TGU9_LOALO</name>
<dbReference type="SUPFAM" id="SSF48371">
    <property type="entry name" value="ARM repeat"/>
    <property type="match status" value="1"/>
</dbReference>
<dbReference type="InterPro" id="IPR016024">
    <property type="entry name" value="ARM-type_fold"/>
</dbReference>
<organism evidence="1">
    <name type="scientific">Loa loa</name>
    <name type="common">Eye worm</name>
    <name type="synonym">Filaria loa</name>
    <dbReference type="NCBI Taxonomy" id="7209"/>
    <lineage>
        <taxon>Eukaryota</taxon>
        <taxon>Metazoa</taxon>
        <taxon>Ecdysozoa</taxon>
        <taxon>Nematoda</taxon>
        <taxon>Chromadorea</taxon>
        <taxon>Rhabditida</taxon>
        <taxon>Spirurina</taxon>
        <taxon>Spiruromorpha</taxon>
        <taxon>Filarioidea</taxon>
        <taxon>Onchocercidae</taxon>
        <taxon>Loa</taxon>
    </lineage>
</organism>
<evidence type="ECO:0000313" key="1">
    <source>
        <dbReference type="EMBL" id="EFO13635.1"/>
    </source>
</evidence>
<dbReference type="InterPro" id="IPR011989">
    <property type="entry name" value="ARM-like"/>
</dbReference>
<dbReference type="RefSeq" id="XP_003150434.1">
    <property type="nucleotide sequence ID" value="XM_003150386.1"/>
</dbReference>
<accession>A0A1S0TGU9</accession>
<sequence length="248" mass="27439">MPSKSQVVLPRIDNVSRLNLRDAVRTYHPLLSCEAELVTRMGVCSFGEQRKLVDEQLDFQSVVGISSGTFLSEDDFSSSGNIKETIPEKKLDLVTADTISCDDSLEELDAAVYSVCIQLMRDVVDVKWEIRHGAALAIACILTVAPSRLSPSLVDVLATRLLQAIALDKFIDFSSGRTAVGPVREAVAECIARLTMVFPSPEFVDIIFDHIYTLHKMADGIQADCHSANDLESYKRVNFAYNVIRKIL</sequence>
<dbReference type="OrthoDB" id="10252227at2759"/>
<dbReference type="KEGG" id="loa:LOAG_14893"/>
<protein>
    <recommendedName>
        <fullName evidence="2">Mot1 central domain-containing protein</fullName>
    </recommendedName>
</protein>
<dbReference type="AlphaFoldDB" id="A0A1S0TGU9"/>
<dbReference type="InParanoid" id="A0A1S0TGU9"/>
<evidence type="ECO:0008006" key="2">
    <source>
        <dbReference type="Google" id="ProtNLM"/>
    </source>
</evidence>
<proteinExistence type="predicted"/>
<dbReference type="EMBL" id="JH713419">
    <property type="protein sequence ID" value="EFO13635.1"/>
    <property type="molecule type" value="Genomic_DNA"/>
</dbReference>
<dbReference type="Gene3D" id="1.25.10.10">
    <property type="entry name" value="Leucine-rich Repeat Variant"/>
    <property type="match status" value="1"/>
</dbReference>
<gene>
    <name evidence="1" type="ORF">LOAG_14893</name>
</gene>